<keyword evidence="1" id="KW-1133">Transmembrane helix</keyword>
<evidence type="ECO:0000313" key="2">
    <source>
        <dbReference type="EMBL" id="MDM1071286.1"/>
    </source>
</evidence>
<evidence type="ECO:0000313" key="3">
    <source>
        <dbReference type="Proteomes" id="UP001170959"/>
    </source>
</evidence>
<feature type="transmembrane region" description="Helical" evidence="1">
    <location>
        <begin position="82"/>
        <end position="103"/>
    </location>
</feature>
<reference evidence="2" key="1">
    <citation type="submission" date="2020-06" db="EMBL/GenBank/DDBJ databases">
        <authorList>
            <person name="Dong N."/>
        </authorList>
    </citation>
    <scope>NUCLEOTIDE SEQUENCE</scope>
    <source>
        <strain evidence="2">R655-4</strain>
    </source>
</reference>
<keyword evidence="1" id="KW-0812">Transmembrane</keyword>
<reference evidence="2" key="2">
    <citation type="journal article" date="2022" name="Sci. Total Environ.">
        <title>Prevalence, transmission, and molecular epidemiology of tet(X)-positive bacteria among humans, animals, and environmental niches in China: An epidemiological, and genomic-based study.</title>
        <authorList>
            <person name="Dong N."/>
            <person name="Zeng Y."/>
            <person name="Cai C."/>
            <person name="Sun C."/>
            <person name="Lu J."/>
            <person name="Liu C."/>
            <person name="Zhou H."/>
            <person name="Sun Q."/>
            <person name="Shu L."/>
            <person name="Wang H."/>
            <person name="Wang Y."/>
            <person name="Wang S."/>
            <person name="Wu C."/>
            <person name="Chan E.W."/>
            <person name="Chen G."/>
            <person name="Shen Z."/>
            <person name="Chen S."/>
            <person name="Zhang R."/>
        </authorList>
    </citation>
    <scope>NUCLEOTIDE SEQUENCE</scope>
    <source>
        <strain evidence="2">R655-4</strain>
    </source>
</reference>
<comment type="caution">
    <text evidence="2">The sequence shown here is derived from an EMBL/GenBank/DDBJ whole genome shotgun (WGS) entry which is preliminary data.</text>
</comment>
<dbReference type="AlphaFoldDB" id="A0AAJ1V610"/>
<feature type="transmembrane region" description="Helical" evidence="1">
    <location>
        <begin position="7"/>
        <end position="30"/>
    </location>
</feature>
<protein>
    <submittedName>
        <fullName evidence="2">Uncharacterized protein</fullName>
    </submittedName>
</protein>
<sequence>MKENGRIIGLSFLLCFIGFLTRDFFLSYSMTAITGENMLFDKSWELPYQSFPLAVFIFSFGIIPFLYLLVKKVCKLTTLTSQYVSIILIITSGLLFYALRILYLKVKAAKIHDLLQRAEFAEGAEIPSIRFEEVNLEIYLLTGLIVGTLLSILMYRKKAGKGVEK</sequence>
<organism evidence="2 3">
    <name type="scientific">Empedobacter brevis</name>
    <dbReference type="NCBI Taxonomy" id="247"/>
    <lineage>
        <taxon>Bacteria</taxon>
        <taxon>Pseudomonadati</taxon>
        <taxon>Bacteroidota</taxon>
        <taxon>Flavobacteriia</taxon>
        <taxon>Flavobacteriales</taxon>
        <taxon>Weeksellaceae</taxon>
        <taxon>Empedobacter</taxon>
    </lineage>
</organism>
<accession>A0AAJ1V610</accession>
<feature type="transmembrane region" description="Helical" evidence="1">
    <location>
        <begin position="50"/>
        <end position="70"/>
    </location>
</feature>
<name>A0AAJ1V610_9FLAO</name>
<dbReference type="RefSeq" id="WP_286491700.1">
    <property type="nucleotide sequence ID" value="NZ_JACAGJ010000001.1"/>
</dbReference>
<proteinExistence type="predicted"/>
<keyword evidence="1" id="KW-0472">Membrane</keyword>
<dbReference type="EMBL" id="JACAGJ010000001">
    <property type="protein sequence ID" value="MDM1071286.1"/>
    <property type="molecule type" value="Genomic_DNA"/>
</dbReference>
<dbReference type="Proteomes" id="UP001170959">
    <property type="component" value="Unassembled WGS sequence"/>
</dbReference>
<gene>
    <name evidence="2" type="ORF">HX001_02140</name>
</gene>
<feature type="transmembrane region" description="Helical" evidence="1">
    <location>
        <begin position="138"/>
        <end position="155"/>
    </location>
</feature>
<evidence type="ECO:0000256" key="1">
    <source>
        <dbReference type="SAM" id="Phobius"/>
    </source>
</evidence>